<proteinExistence type="inferred from homology"/>
<dbReference type="InterPro" id="IPR001873">
    <property type="entry name" value="ENaC"/>
</dbReference>
<comment type="similarity">
    <text evidence="3 18">Belongs to the amiloride-sensitive sodium channel (TC 1.A.6) family.</text>
</comment>
<sequence length="863" mass="98900">MFGLTLGLWQAYNFLLHHQMTTSFSKAQQTTDRSAFVLTVCRWPPYDFTRIVDLLGYDMTKSQILRLPSEERLPEVMKIINLSVGNLSIPLDELWEKSAWSIADTISVFMNKIENGSQFGHFCDWGSGCAEVWKPVVTLMNRCYSMNLSHEDSALQEVILLFPSAQENGRIFGFKPQFYFSVHSYDEHPLLSNMIFRRPAQRATSDLHSVRYQSLSEAETASQDGAASYGTCVHECIGHSTVEAFGCRLPFVPEREDADLCNQSQYAGIPAYFKGLDGIGAQLADLESSENTPEVVTRITKSCYAKCRHFRKTFSTVSMFRETDFYPTITLRIRSENQVTVTEEDSHSLARLLSDLGGVASSTLYRQLKCQEARKWVGTIVGLGLIVIVSGIHILHPLFLTGTNILILFCTKKSVCHFVSFGWSFMYLLFFRVCHYMGLEMPPAHTNAVQMMITLKLVGICFEVHDTWKKRGQLKKSESEEDKKNLVIQLKYEEVDPSPMDVFHYAFNYVGVLTGPYYKYRVYSDMLKGTAIDGGVDCFKSMLQRIWVVPLYAVAFLLTAHYFPLSFAEGKEIFRDYSFMYRVWYMTPVFFNFRMRIYSGFVLSECVCIMAGLGAYPVSSEPKPGRGPSKYEALESSDEKETVPKEYNFETVHNIDEFGADFTPTVRAGMRCWNMTVQYWLATNVYKRVTMARPIKEALTMFTSAYWHGVHSGYYLSMLTVPFILAVEDYFDKLVRRKLGETGQYMYDWFAWFVKMQNFAYMGMAFLLLRVDTTLHYWHSIGYIYHGLLVFMHGIAQYVNLIFSKAQQKLKKSAVTAHVDDYTKVRFLKTKDEGKPSKESDNHKSVTASTKTNGDVVEDKKTQ</sequence>
<dbReference type="AlphaFoldDB" id="A0A3R7SPR2"/>
<evidence type="ECO:0000256" key="20">
    <source>
        <dbReference type="SAM" id="Phobius"/>
    </source>
</evidence>
<dbReference type="PANTHER" id="PTHR13906">
    <property type="entry name" value="PORCUPINE"/>
    <property type="match status" value="1"/>
</dbReference>
<comment type="subcellular location">
    <subcellularLocation>
        <location evidence="1">Membrane</location>
        <topology evidence="1">Multi-pass membrane protein</topology>
    </subcellularLocation>
</comment>
<dbReference type="Pfam" id="PF00858">
    <property type="entry name" value="ASC"/>
    <property type="match status" value="1"/>
</dbReference>
<comment type="pathway">
    <text evidence="16">Phospholipid metabolism.</text>
</comment>
<dbReference type="STRING" id="6689.A0A3R7SPR2"/>
<evidence type="ECO:0000256" key="6">
    <source>
        <dbReference type="ARBA" id="ARBA00022461"/>
    </source>
</evidence>
<feature type="transmembrane region" description="Helical" evidence="20">
    <location>
        <begin position="600"/>
        <end position="618"/>
    </location>
</feature>
<keyword evidence="14 18" id="KW-0407">Ion channel</keyword>
<keyword evidence="15" id="KW-0012">Acyltransferase</keyword>
<feature type="transmembrane region" description="Helical" evidence="20">
    <location>
        <begin position="376"/>
        <end position="399"/>
    </location>
</feature>
<evidence type="ECO:0000256" key="19">
    <source>
        <dbReference type="SAM" id="MobiDB-lite"/>
    </source>
</evidence>
<evidence type="ECO:0000256" key="15">
    <source>
        <dbReference type="ARBA" id="ARBA00023315"/>
    </source>
</evidence>
<protein>
    <recommendedName>
        <fullName evidence="17">Lysophospholipid acyltransferase 7</fullName>
    </recommendedName>
</protein>
<feature type="transmembrane region" description="Helical" evidence="20">
    <location>
        <begin position="783"/>
        <end position="803"/>
    </location>
</feature>
<organism evidence="21 22">
    <name type="scientific">Penaeus vannamei</name>
    <name type="common">Whiteleg shrimp</name>
    <name type="synonym">Litopenaeus vannamei</name>
    <dbReference type="NCBI Taxonomy" id="6689"/>
    <lineage>
        <taxon>Eukaryota</taxon>
        <taxon>Metazoa</taxon>
        <taxon>Ecdysozoa</taxon>
        <taxon>Arthropoda</taxon>
        <taxon>Crustacea</taxon>
        <taxon>Multicrustacea</taxon>
        <taxon>Malacostraca</taxon>
        <taxon>Eumalacostraca</taxon>
        <taxon>Eucarida</taxon>
        <taxon>Decapoda</taxon>
        <taxon>Dendrobranchiata</taxon>
        <taxon>Penaeoidea</taxon>
        <taxon>Penaeidae</taxon>
        <taxon>Penaeus</taxon>
    </lineage>
</organism>
<keyword evidence="7" id="KW-0808">Transferase</keyword>
<evidence type="ECO:0000256" key="8">
    <source>
        <dbReference type="ARBA" id="ARBA00022692"/>
    </source>
</evidence>
<keyword evidence="10" id="KW-0915">Sodium</keyword>
<evidence type="ECO:0000256" key="2">
    <source>
        <dbReference type="ARBA" id="ARBA00005074"/>
    </source>
</evidence>
<dbReference type="InterPro" id="IPR049941">
    <property type="entry name" value="LPLAT_7/PORCN-like"/>
</dbReference>
<dbReference type="GO" id="GO:0016020">
    <property type="term" value="C:membrane"/>
    <property type="evidence" value="ECO:0007669"/>
    <property type="project" value="UniProtKB-SubCell"/>
</dbReference>
<dbReference type="InterPro" id="IPR004299">
    <property type="entry name" value="MBOAT_fam"/>
</dbReference>
<keyword evidence="5 18" id="KW-0813">Transport</keyword>
<comment type="similarity">
    <text evidence="4">Belongs to the membrane-bound acyltransferase family.</text>
</comment>
<comment type="caution">
    <text evidence="21">The sequence shown here is derived from an EMBL/GenBank/DDBJ whole genome shotgun (WGS) entry which is preliminary data.</text>
</comment>
<keyword evidence="6 18" id="KW-0894">Sodium channel</keyword>
<evidence type="ECO:0000256" key="1">
    <source>
        <dbReference type="ARBA" id="ARBA00004141"/>
    </source>
</evidence>
<feature type="transmembrane region" description="Helical" evidence="20">
    <location>
        <begin position="546"/>
        <end position="565"/>
    </location>
</feature>
<dbReference type="Proteomes" id="UP000283509">
    <property type="component" value="Unassembled WGS sequence"/>
</dbReference>
<feature type="transmembrane region" description="Helical" evidence="20">
    <location>
        <begin position="713"/>
        <end position="731"/>
    </location>
</feature>
<dbReference type="PANTHER" id="PTHR13906:SF16">
    <property type="entry name" value="LYSOPHOSPHOLIPID ACYLTRANSFERASE 7"/>
    <property type="match status" value="1"/>
</dbReference>
<evidence type="ECO:0000256" key="17">
    <source>
        <dbReference type="ARBA" id="ARBA00093678"/>
    </source>
</evidence>
<reference evidence="21 22" key="1">
    <citation type="submission" date="2018-04" db="EMBL/GenBank/DDBJ databases">
        <authorList>
            <person name="Zhang X."/>
            <person name="Yuan J."/>
            <person name="Li F."/>
            <person name="Xiang J."/>
        </authorList>
    </citation>
    <scope>NUCLEOTIDE SEQUENCE [LARGE SCALE GENOMIC DNA]</scope>
    <source>
        <tissue evidence="21">Muscle</tissue>
    </source>
</reference>
<evidence type="ECO:0000256" key="18">
    <source>
        <dbReference type="RuleBase" id="RU000679"/>
    </source>
</evidence>
<evidence type="ECO:0000256" key="16">
    <source>
        <dbReference type="ARBA" id="ARBA00025707"/>
    </source>
</evidence>
<evidence type="ECO:0000256" key="14">
    <source>
        <dbReference type="ARBA" id="ARBA00023303"/>
    </source>
</evidence>
<evidence type="ECO:0000256" key="10">
    <source>
        <dbReference type="ARBA" id="ARBA00023053"/>
    </source>
</evidence>
<dbReference type="GO" id="GO:0006661">
    <property type="term" value="P:phosphatidylinositol biosynthetic process"/>
    <property type="evidence" value="ECO:0007669"/>
    <property type="project" value="TreeGrafter"/>
</dbReference>
<keyword evidence="11 18" id="KW-0406">Ion transport</keyword>
<keyword evidence="12 20" id="KW-0472">Membrane</keyword>
<feature type="compositionally biased region" description="Basic and acidic residues" evidence="19">
    <location>
        <begin position="832"/>
        <end position="844"/>
    </location>
</feature>
<keyword evidence="13 18" id="KW-0739">Sodium transport</keyword>
<evidence type="ECO:0000256" key="7">
    <source>
        <dbReference type="ARBA" id="ARBA00022679"/>
    </source>
</evidence>
<keyword evidence="8 18" id="KW-0812">Transmembrane</keyword>
<reference evidence="21 22" key="2">
    <citation type="submission" date="2019-01" db="EMBL/GenBank/DDBJ databases">
        <title>The decoding of complex shrimp genome reveals the adaptation for benthos swimmer, frequently molting mechanism and breeding impact on genome.</title>
        <authorList>
            <person name="Sun Y."/>
            <person name="Gao Y."/>
            <person name="Yu Y."/>
        </authorList>
    </citation>
    <scope>NUCLEOTIDE SEQUENCE [LARGE SCALE GENOMIC DNA]</scope>
    <source>
        <tissue evidence="21">Muscle</tissue>
    </source>
</reference>
<feature type="transmembrane region" description="Helical" evidence="20">
    <location>
        <begin position="405"/>
        <end position="431"/>
    </location>
</feature>
<evidence type="ECO:0000256" key="11">
    <source>
        <dbReference type="ARBA" id="ARBA00023065"/>
    </source>
</evidence>
<evidence type="ECO:0000256" key="4">
    <source>
        <dbReference type="ARBA" id="ARBA00010323"/>
    </source>
</evidence>
<keyword evidence="22" id="KW-1185">Reference proteome</keyword>
<evidence type="ECO:0000256" key="3">
    <source>
        <dbReference type="ARBA" id="ARBA00007193"/>
    </source>
</evidence>
<dbReference type="GO" id="GO:0044233">
    <property type="term" value="C:mitochondria-associated endoplasmic reticulum membrane contact site"/>
    <property type="evidence" value="ECO:0007669"/>
    <property type="project" value="TreeGrafter"/>
</dbReference>
<accession>A0A3R7SPR2</accession>
<feature type="transmembrane region" description="Helical" evidence="20">
    <location>
        <begin position="752"/>
        <end position="771"/>
    </location>
</feature>
<feature type="region of interest" description="Disordered" evidence="19">
    <location>
        <begin position="832"/>
        <end position="863"/>
    </location>
</feature>
<evidence type="ECO:0000256" key="13">
    <source>
        <dbReference type="ARBA" id="ARBA00023201"/>
    </source>
</evidence>
<comment type="pathway">
    <text evidence="2">Lipid metabolism; phospholipid metabolism.</text>
</comment>
<dbReference type="GO" id="GO:0005272">
    <property type="term" value="F:sodium channel activity"/>
    <property type="evidence" value="ECO:0007669"/>
    <property type="project" value="UniProtKB-KW"/>
</dbReference>
<dbReference type="OrthoDB" id="7663182at2759"/>
<dbReference type="GO" id="GO:0030258">
    <property type="term" value="P:lipid modification"/>
    <property type="evidence" value="ECO:0007669"/>
    <property type="project" value="TreeGrafter"/>
</dbReference>
<dbReference type="EMBL" id="QCYY01002503">
    <property type="protein sequence ID" value="ROT69890.1"/>
    <property type="molecule type" value="Genomic_DNA"/>
</dbReference>
<evidence type="ECO:0000313" key="21">
    <source>
        <dbReference type="EMBL" id="ROT69890.1"/>
    </source>
</evidence>
<name>A0A3R7SPR2_PENVA</name>
<dbReference type="GO" id="GO:0071617">
    <property type="term" value="F:lysophospholipid acyltransferase activity"/>
    <property type="evidence" value="ECO:0007669"/>
    <property type="project" value="TreeGrafter"/>
</dbReference>
<evidence type="ECO:0000256" key="9">
    <source>
        <dbReference type="ARBA" id="ARBA00022989"/>
    </source>
</evidence>
<gene>
    <name evidence="21" type="ORF">C7M84_011878</name>
</gene>
<keyword evidence="9 20" id="KW-1133">Transmembrane helix</keyword>
<evidence type="ECO:0000256" key="12">
    <source>
        <dbReference type="ARBA" id="ARBA00023136"/>
    </source>
</evidence>
<evidence type="ECO:0000256" key="5">
    <source>
        <dbReference type="ARBA" id="ARBA00022448"/>
    </source>
</evidence>
<evidence type="ECO:0000313" key="22">
    <source>
        <dbReference type="Proteomes" id="UP000283509"/>
    </source>
</evidence>
<dbReference type="Pfam" id="PF03062">
    <property type="entry name" value="MBOAT"/>
    <property type="match status" value="1"/>
</dbReference>